<reference evidence="2" key="1">
    <citation type="journal article" date="2015" name="Nature">
        <title>Complex archaea that bridge the gap between prokaryotes and eukaryotes.</title>
        <authorList>
            <person name="Spang A."/>
            <person name="Saw J.H."/>
            <person name="Jorgensen S.L."/>
            <person name="Zaremba-Niedzwiedzka K."/>
            <person name="Martijn J."/>
            <person name="Lind A.E."/>
            <person name="van Eijk R."/>
            <person name="Schleper C."/>
            <person name="Guy L."/>
            <person name="Ettema T.J."/>
        </authorList>
    </citation>
    <scope>NUCLEOTIDE SEQUENCE</scope>
</reference>
<feature type="domain" description="SnoaL-like" evidence="1">
    <location>
        <begin position="5"/>
        <end position="119"/>
    </location>
</feature>
<protein>
    <recommendedName>
        <fullName evidence="1">SnoaL-like domain-containing protein</fullName>
    </recommendedName>
</protein>
<dbReference type="EMBL" id="LAZR01000759">
    <property type="protein sequence ID" value="KKN58501.1"/>
    <property type="molecule type" value="Genomic_DNA"/>
</dbReference>
<organism evidence="2">
    <name type="scientific">marine sediment metagenome</name>
    <dbReference type="NCBI Taxonomy" id="412755"/>
    <lineage>
        <taxon>unclassified sequences</taxon>
        <taxon>metagenomes</taxon>
        <taxon>ecological metagenomes</taxon>
    </lineage>
</organism>
<dbReference type="AlphaFoldDB" id="A0A0F9UB52"/>
<dbReference type="Pfam" id="PF20409">
    <property type="entry name" value="SnoaL_5"/>
    <property type="match status" value="1"/>
</dbReference>
<dbReference type="Gene3D" id="3.10.450.50">
    <property type="match status" value="1"/>
</dbReference>
<proteinExistence type="predicted"/>
<dbReference type="InterPro" id="IPR032710">
    <property type="entry name" value="NTF2-like_dom_sf"/>
</dbReference>
<dbReference type="SUPFAM" id="SSF54427">
    <property type="entry name" value="NTF2-like"/>
    <property type="match status" value="1"/>
</dbReference>
<evidence type="ECO:0000313" key="2">
    <source>
        <dbReference type="EMBL" id="KKN58501.1"/>
    </source>
</evidence>
<accession>A0A0F9UB52</accession>
<sequence>MELKSIAQELVAGCREGRAAENLDKLYAVDAVSVEAVDQGNGRETKGLDGIKGKHAWWENAMEVIDAKVSDPMLHGEDRFAVTFEMNGKEKESGKAFDMKEVAVYHVANGKIAREEFFYG</sequence>
<name>A0A0F9UB52_9ZZZZ</name>
<gene>
    <name evidence="2" type="ORF">LCGC14_0551280</name>
</gene>
<evidence type="ECO:0000259" key="1">
    <source>
        <dbReference type="Pfam" id="PF20409"/>
    </source>
</evidence>
<comment type="caution">
    <text evidence="2">The sequence shown here is derived from an EMBL/GenBank/DDBJ whole genome shotgun (WGS) entry which is preliminary data.</text>
</comment>
<dbReference type="InterPro" id="IPR046860">
    <property type="entry name" value="SnoaL_5"/>
</dbReference>